<dbReference type="Proteomes" id="UP001289066">
    <property type="component" value="Unassembled WGS sequence"/>
</dbReference>
<dbReference type="Pfam" id="PF12671">
    <property type="entry name" value="Amidase_6"/>
    <property type="match status" value="1"/>
</dbReference>
<feature type="non-terminal residue" evidence="2">
    <location>
        <position position="1"/>
    </location>
</feature>
<organism evidence="2 3">
    <name type="scientific">Clostridium perfringens</name>
    <dbReference type="NCBI Taxonomy" id="1502"/>
    <lineage>
        <taxon>Bacteria</taxon>
        <taxon>Bacillati</taxon>
        <taxon>Bacillota</taxon>
        <taxon>Clostridia</taxon>
        <taxon>Eubacteriales</taxon>
        <taxon>Clostridiaceae</taxon>
        <taxon>Clostridium</taxon>
    </lineage>
</organism>
<dbReference type="PANTHER" id="PTHR40032:SF1">
    <property type="entry name" value="EXPORTED PROTEIN"/>
    <property type="match status" value="1"/>
</dbReference>
<accession>A0AAW9J4S8</accession>
<protein>
    <recommendedName>
        <fullName evidence="1">Putative amidase domain-containing protein</fullName>
    </recommendedName>
</protein>
<feature type="non-terminal residue" evidence="2">
    <location>
        <position position="194"/>
    </location>
</feature>
<evidence type="ECO:0000313" key="3">
    <source>
        <dbReference type="Proteomes" id="UP001289066"/>
    </source>
</evidence>
<feature type="domain" description="Putative amidase" evidence="1">
    <location>
        <begin position="14"/>
        <end position="190"/>
    </location>
</feature>
<dbReference type="RefSeq" id="WP_322412920.1">
    <property type="nucleotide sequence ID" value="NZ_WNVG01000574.1"/>
</dbReference>
<name>A0AAW9J4S8_CLOPF</name>
<sequence length="194" mass="22456">TDASSLGTGSKNINYNREAAREYALKWATSSNSKYYNYVNEGGDCTNFVSQVLRAGGLEFVGSKANATSIKSWFYYSQNLPNRTSTWTAAQPFALHFGKEYERAYAFKEYKLIDALENWDTIYESLLPGDIVQYARQNNIAFHSQAITDLIEKNRTIYFCQHSNSMENFRKNGNLRYYLMGKPNDYNFYIYNIK</sequence>
<comment type="caution">
    <text evidence="2">The sequence shown here is derived from an EMBL/GenBank/DDBJ whole genome shotgun (WGS) entry which is preliminary data.</text>
</comment>
<gene>
    <name evidence="2" type="ORF">GNF81_17330</name>
</gene>
<dbReference type="EMBL" id="WNVG01000574">
    <property type="protein sequence ID" value="MDZ5034462.1"/>
    <property type="molecule type" value="Genomic_DNA"/>
</dbReference>
<evidence type="ECO:0000313" key="2">
    <source>
        <dbReference type="EMBL" id="MDZ5034462.1"/>
    </source>
</evidence>
<dbReference type="AlphaFoldDB" id="A0AAW9J4S8"/>
<dbReference type="InterPro" id="IPR024301">
    <property type="entry name" value="Amidase_6"/>
</dbReference>
<proteinExistence type="predicted"/>
<reference evidence="2" key="1">
    <citation type="submission" date="2019-11" db="EMBL/GenBank/DDBJ databases">
        <title>Characterization of Clostridium perfringens isolates from swine manure treated agricultural soils.</title>
        <authorList>
            <person name="Wushke S.T."/>
        </authorList>
    </citation>
    <scope>NUCLEOTIDE SEQUENCE</scope>
    <source>
        <strain evidence="2">X15</strain>
    </source>
</reference>
<dbReference type="PANTHER" id="PTHR40032">
    <property type="entry name" value="EXPORTED PROTEIN-RELATED"/>
    <property type="match status" value="1"/>
</dbReference>
<evidence type="ECO:0000259" key="1">
    <source>
        <dbReference type="Pfam" id="PF12671"/>
    </source>
</evidence>